<accession>A0A2S8FJJ5</accession>
<sequence>MKTSRIWPLIISGALLLGGCLDFGPNISTMAPSSEHVKFCQTEMYLNPEVLIEPRGFMLTSGIDKHVLFKFVAHTNDVSKLFLSPPVDTLVMNPKKVSFLGGMSKDWWDPPSSGLIGANYDLPSAKHMNVAYVANDDDTLTVYIEWGET</sequence>
<dbReference type="OrthoDB" id="279973at2"/>
<gene>
    <name evidence="1" type="ORF">C5Y83_19090</name>
</gene>
<dbReference type="AlphaFoldDB" id="A0A2S8FJJ5"/>
<evidence type="ECO:0000313" key="1">
    <source>
        <dbReference type="EMBL" id="PQO32332.1"/>
    </source>
</evidence>
<comment type="caution">
    <text evidence="1">The sequence shown here is derived from an EMBL/GenBank/DDBJ whole genome shotgun (WGS) entry which is preliminary data.</text>
</comment>
<dbReference type="Proteomes" id="UP000238322">
    <property type="component" value="Unassembled WGS sequence"/>
</dbReference>
<organism evidence="1 2">
    <name type="scientific">Blastopirellula marina</name>
    <dbReference type="NCBI Taxonomy" id="124"/>
    <lineage>
        <taxon>Bacteria</taxon>
        <taxon>Pseudomonadati</taxon>
        <taxon>Planctomycetota</taxon>
        <taxon>Planctomycetia</taxon>
        <taxon>Pirellulales</taxon>
        <taxon>Pirellulaceae</taxon>
        <taxon>Blastopirellula</taxon>
    </lineage>
</organism>
<dbReference type="EMBL" id="PUHY01000012">
    <property type="protein sequence ID" value="PQO32332.1"/>
    <property type="molecule type" value="Genomic_DNA"/>
</dbReference>
<reference evidence="1 2" key="1">
    <citation type="submission" date="2018-02" db="EMBL/GenBank/DDBJ databases">
        <title>Comparative genomes isolates from brazilian mangrove.</title>
        <authorList>
            <person name="Araujo J.E."/>
            <person name="Taketani R.G."/>
            <person name="Silva M.C.P."/>
            <person name="Loureco M.V."/>
            <person name="Andreote F.D."/>
        </authorList>
    </citation>
    <scope>NUCLEOTIDE SEQUENCE [LARGE SCALE GENOMIC DNA]</scope>
    <source>
        <strain evidence="1 2">Hex-1 MGV</strain>
    </source>
</reference>
<protein>
    <submittedName>
        <fullName evidence="1">Uncharacterized protein</fullName>
    </submittedName>
</protein>
<proteinExistence type="predicted"/>
<name>A0A2S8FJJ5_9BACT</name>
<dbReference type="RefSeq" id="WP_105331345.1">
    <property type="nucleotide sequence ID" value="NZ_PUHY01000012.1"/>
</dbReference>
<evidence type="ECO:0000313" key="2">
    <source>
        <dbReference type="Proteomes" id="UP000238322"/>
    </source>
</evidence>
<dbReference type="PROSITE" id="PS51257">
    <property type="entry name" value="PROKAR_LIPOPROTEIN"/>
    <property type="match status" value="1"/>
</dbReference>